<evidence type="ECO:0000313" key="13">
    <source>
        <dbReference type="EMBL" id="ROT43369.1"/>
    </source>
</evidence>
<feature type="domain" description="DNA-directed RNA polymerase III subunit RPC3 winged-helix" evidence="12">
    <location>
        <begin position="504"/>
        <end position="578"/>
    </location>
</feature>
<dbReference type="AlphaFoldDB" id="A0A3N2Q9C9"/>
<dbReference type="STRING" id="1314773.A0A3N2Q9C9"/>
<keyword evidence="5 8" id="KW-0804">Transcription</keyword>
<dbReference type="GeneID" id="39577483"/>
<keyword evidence="4 8" id="KW-0240">DNA-directed RNA polymerase</keyword>
<dbReference type="PANTHER" id="PTHR12949:SF0">
    <property type="entry name" value="DNA-DIRECTED RNA POLYMERASE III SUBUNIT RPC3"/>
    <property type="match status" value="1"/>
</dbReference>
<evidence type="ECO:0000256" key="2">
    <source>
        <dbReference type="ARBA" id="ARBA00006835"/>
    </source>
</evidence>
<evidence type="ECO:0000259" key="11">
    <source>
        <dbReference type="Pfam" id="PF08221"/>
    </source>
</evidence>
<dbReference type="GO" id="GO:0006351">
    <property type="term" value="P:DNA-templated transcription"/>
    <property type="evidence" value="ECO:0007669"/>
    <property type="project" value="InterPro"/>
</dbReference>
<dbReference type="GO" id="GO:0005666">
    <property type="term" value="C:RNA polymerase III complex"/>
    <property type="evidence" value="ECO:0007669"/>
    <property type="project" value="UniProtKB-UniRule"/>
</dbReference>
<keyword evidence="6 8" id="KW-0539">Nucleus</keyword>
<dbReference type="Pfam" id="PF22536">
    <property type="entry name" value="WHD_POLR3C"/>
    <property type="match status" value="1"/>
</dbReference>
<proteinExistence type="inferred from homology"/>
<dbReference type="EMBL" id="ML119051">
    <property type="protein sequence ID" value="ROT43369.1"/>
    <property type="molecule type" value="Genomic_DNA"/>
</dbReference>
<feature type="domain" description="RNA polymerase III Rpc82 C -terminal" evidence="10">
    <location>
        <begin position="167"/>
        <end position="498"/>
    </location>
</feature>
<dbReference type="Pfam" id="PF08221">
    <property type="entry name" value="HTH_9"/>
    <property type="match status" value="1"/>
</dbReference>
<evidence type="ECO:0000259" key="10">
    <source>
        <dbReference type="Pfam" id="PF05645"/>
    </source>
</evidence>
<feature type="compositionally biased region" description="Basic and acidic residues" evidence="9">
    <location>
        <begin position="386"/>
        <end position="396"/>
    </location>
</feature>
<evidence type="ECO:0000256" key="8">
    <source>
        <dbReference type="RuleBase" id="RU367076"/>
    </source>
</evidence>
<dbReference type="Gene3D" id="1.10.10.10">
    <property type="entry name" value="Winged helix-like DNA-binding domain superfamily/Winged helix DNA-binding domain"/>
    <property type="match status" value="2"/>
</dbReference>
<dbReference type="InterPro" id="IPR013197">
    <property type="entry name" value="RNA_pol_III_RPC82-rel_HTH"/>
</dbReference>
<comment type="subcellular location">
    <subcellularLocation>
        <location evidence="1 8">Nucleus</location>
    </subcellularLocation>
</comment>
<feature type="domain" description="RNA polymerase III subunit RPC82-related helix-turn-helix" evidence="11">
    <location>
        <begin position="9"/>
        <end position="65"/>
    </location>
</feature>
<dbReference type="RefSeq" id="XP_028471175.1">
    <property type="nucleotide sequence ID" value="XM_028609005.1"/>
</dbReference>
<dbReference type="GO" id="GO:0003697">
    <property type="term" value="F:single-stranded DNA binding"/>
    <property type="evidence" value="ECO:0007669"/>
    <property type="project" value="UniProtKB-UniRule"/>
</dbReference>
<dbReference type="InterPro" id="IPR055207">
    <property type="entry name" value="POLR3C_WHD"/>
</dbReference>
<keyword evidence="14" id="KW-1185">Reference proteome</keyword>
<dbReference type="Pfam" id="PF05645">
    <property type="entry name" value="RNA_pol_Rpc82"/>
    <property type="match status" value="1"/>
</dbReference>
<evidence type="ECO:0000256" key="1">
    <source>
        <dbReference type="ARBA" id="ARBA00004123"/>
    </source>
</evidence>
<dbReference type="Proteomes" id="UP000272025">
    <property type="component" value="Unassembled WGS sequence"/>
</dbReference>
<comment type="similarity">
    <text evidence="2 8">Belongs to the RNA polymerase beta chain family.</text>
</comment>
<evidence type="ECO:0000256" key="6">
    <source>
        <dbReference type="ARBA" id="ARBA00023242"/>
    </source>
</evidence>
<organism evidence="13 14">
    <name type="scientific">Sodiomyces alkalinus (strain CBS 110278 / VKM F-3762 / F11)</name>
    <name type="common">Alkaliphilic filamentous fungus</name>
    <dbReference type="NCBI Taxonomy" id="1314773"/>
    <lineage>
        <taxon>Eukaryota</taxon>
        <taxon>Fungi</taxon>
        <taxon>Dikarya</taxon>
        <taxon>Ascomycota</taxon>
        <taxon>Pezizomycotina</taxon>
        <taxon>Sordariomycetes</taxon>
        <taxon>Hypocreomycetidae</taxon>
        <taxon>Glomerellales</taxon>
        <taxon>Plectosphaerellaceae</taxon>
        <taxon>Sodiomyces</taxon>
    </lineage>
</organism>
<dbReference type="PANTHER" id="PTHR12949">
    <property type="entry name" value="RNA POLYMERASE III DNA DIRECTED -RELATED"/>
    <property type="match status" value="1"/>
</dbReference>
<reference evidence="13 14" key="1">
    <citation type="journal article" date="2018" name="Mol. Ecol.">
        <title>The obligate alkalophilic soda-lake fungus Sodiomyces alkalinus has shifted to a protein diet.</title>
        <authorList>
            <person name="Grum-Grzhimaylo A.A."/>
            <person name="Falkoski D.L."/>
            <person name="van den Heuvel J."/>
            <person name="Valero-Jimenez C.A."/>
            <person name="Min B."/>
            <person name="Choi I.G."/>
            <person name="Lipzen A."/>
            <person name="Daum C.G."/>
            <person name="Aanen D.K."/>
            <person name="Tsang A."/>
            <person name="Henrissat B."/>
            <person name="Bilanenko E.N."/>
            <person name="de Vries R.P."/>
            <person name="van Kan J.A.L."/>
            <person name="Grigoriev I.V."/>
            <person name="Debets A.J.M."/>
        </authorList>
    </citation>
    <scope>NUCLEOTIDE SEQUENCE [LARGE SCALE GENOMIC DNA]</scope>
    <source>
        <strain evidence="13 14">F11</strain>
    </source>
</reference>
<evidence type="ECO:0000256" key="4">
    <source>
        <dbReference type="ARBA" id="ARBA00022478"/>
    </source>
</evidence>
<dbReference type="InterPro" id="IPR039748">
    <property type="entry name" value="RPC3"/>
</dbReference>
<dbReference type="OrthoDB" id="272392at2759"/>
<dbReference type="InterPro" id="IPR008806">
    <property type="entry name" value="RNA_pol_III_Rpc82_C"/>
</dbReference>
<comment type="function">
    <text evidence="7 8">DNA-dependent RNA polymerase catalyzes the transcription of DNA into RNA using the four ribonucleoside triphosphates as substrates. Specific core component of RNA polymerase III which synthesizes small RNAs, such as 5S rRNA and tRNAs.</text>
</comment>
<accession>A0A3N2Q9C9</accession>
<name>A0A3N2Q9C9_SODAK</name>
<feature type="region of interest" description="Disordered" evidence="9">
    <location>
        <begin position="330"/>
        <end position="350"/>
    </location>
</feature>
<dbReference type="InterPro" id="IPR036388">
    <property type="entry name" value="WH-like_DNA-bd_sf"/>
</dbReference>
<evidence type="ECO:0000256" key="7">
    <source>
        <dbReference type="ARBA" id="ARBA00025127"/>
    </source>
</evidence>
<feature type="region of interest" description="Disordered" evidence="9">
    <location>
        <begin position="386"/>
        <end position="435"/>
    </location>
</feature>
<gene>
    <name evidence="13" type="ORF">SODALDRAFT_305373</name>
</gene>
<evidence type="ECO:0000256" key="5">
    <source>
        <dbReference type="ARBA" id="ARBA00023163"/>
    </source>
</evidence>
<evidence type="ECO:0000259" key="12">
    <source>
        <dbReference type="Pfam" id="PF22536"/>
    </source>
</evidence>
<comment type="subunit">
    <text evidence="3 8">Component of the RNA polymerase III (Pol III) complex consisting of 17 subunits.</text>
</comment>
<sequence>MLVTKHAAELCAHVVNDMLGELPARVLTVLFGKGRLTHAQLVHHTSLPPREVRHGLAVLIQQNLLYHYSSRESPVTNYEANPDACYNLLRSGKVVEMVGNEYGPAEQEVVKTLLQLGHARVSDLVQAFGYSEGGENGTNGYHVNGGGRPGASPSRHVQSAEELYIVLCRLIIGGVIDQVGPKTFRSPDDMLREIQDDTMKTATGEKTSAKAKAALQQVAMARFRTACDESQKLKRQLEHTVPFTAKRRRMANGTHSNGSLGGKRYSEAIPPNCVLKINFEKCLVDLRNQTLARYASESLGMITGQVYHTTLRLLSDKLARCRENPRVDAELDVNGSADDDYDDESGGHKSNQSIIVTSTQIFDALDPSLNIAAGIGKVPRDKIHFRSAEKVRKEPKYSSLDSDESEGEDIRQQMPRRHGEEDSDMEDMRSPARRHRRLEGDDAKVTFDDGVDAKDNRFENMRQHLLLLAESQEGFLRHCGTQGRGQWTVDFKPLLDRLGQMESEAIIEQTFGRHGLRLTRILRSKGKLDEKTLPSLALMKKQDVQGKMLALQMAGFVDVQEVPRDNSRTANRTMFFWFFDESRVRNQLLDDMYKTMLRCLQTLDVQRYRERNILSFVDRKDVKGKEEEVMTTEHYNKYNRFLELQSKLLGHVMRLDDLVSVFKDF</sequence>
<evidence type="ECO:0000256" key="3">
    <source>
        <dbReference type="ARBA" id="ARBA00011206"/>
    </source>
</evidence>
<evidence type="ECO:0000313" key="14">
    <source>
        <dbReference type="Proteomes" id="UP000272025"/>
    </source>
</evidence>
<protein>
    <recommendedName>
        <fullName evidence="8">DNA-directed RNA polymerase III subunit RPC3</fullName>
        <shortName evidence="8">RNA polymerase III subunit C3</shortName>
    </recommendedName>
</protein>
<evidence type="ECO:0000256" key="9">
    <source>
        <dbReference type="SAM" id="MobiDB-lite"/>
    </source>
</evidence>